<evidence type="ECO:0000256" key="1">
    <source>
        <dbReference type="ARBA" id="ARBA00022729"/>
    </source>
</evidence>
<evidence type="ECO:0000313" key="4">
    <source>
        <dbReference type="EMBL" id="TSK04133.1"/>
    </source>
</evidence>
<name>A0A556SSN1_9GAMM</name>
<dbReference type="InterPro" id="IPR036275">
    <property type="entry name" value="YdgH-like_sf"/>
</dbReference>
<gene>
    <name evidence="4" type="ORF">FPQ15_03920</name>
</gene>
<feature type="signal peptide" evidence="2">
    <location>
        <begin position="1"/>
        <end position="50"/>
    </location>
</feature>
<dbReference type="PANTHER" id="PTHR34156">
    <property type="entry name" value="OUTER MEMBRANE PROTEIN-RELATED-RELATED"/>
    <property type="match status" value="1"/>
</dbReference>
<dbReference type="EMBL" id="VMHM01000004">
    <property type="protein sequence ID" value="TSK04133.1"/>
    <property type="molecule type" value="Genomic_DNA"/>
</dbReference>
<accession>A0A556SSN1</accession>
<dbReference type="Pfam" id="PF07338">
    <property type="entry name" value="YdgH_BhsA-like"/>
    <property type="match status" value="2"/>
</dbReference>
<protein>
    <submittedName>
        <fullName evidence="4">DUF1471 domain-containing protein</fullName>
    </submittedName>
</protein>
<dbReference type="InterPro" id="IPR051096">
    <property type="entry name" value="BhsA/McbA_stress_biofilm_assoc"/>
</dbReference>
<dbReference type="AlphaFoldDB" id="A0A556SSN1"/>
<keyword evidence="1 2" id="KW-0732">Signal</keyword>
<sequence length="292" mass="32608">MFYICKLKKALNINFSFNNLKMKEMIMKRLNKLSITLALLLSLPVASVYAADALTSQEAKNLIPLKEISVTGRYLQAENAADDISRAADEAGAKYYHIKAIENAMTNNSADSAVVYADIYQSNQPVAVEKKEVTQNGVVLYPRAKALYYLPFEVIKFKGNYNNTAEITNDASKLAAEKNAYAFYVFSIAPSDIKNQAQEVDVALYKKDAVVRDFIVSKAIEGEDAYEITSDAFKTMTPYETISFHGSFNNTAEISAEAQKYAIANDAHFYYVKEITTNPASTIQTVYVNLYR</sequence>
<evidence type="ECO:0000259" key="3">
    <source>
        <dbReference type="Pfam" id="PF07338"/>
    </source>
</evidence>
<dbReference type="Proteomes" id="UP000319483">
    <property type="component" value="Unassembled WGS sequence"/>
</dbReference>
<comment type="caution">
    <text evidence="4">The sequence shown here is derived from an EMBL/GenBank/DDBJ whole genome shotgun (WGS) entry which is preliminary data.</text>
</comment>
<feature type="chain" id="PRO_5023085545" evidence="2">
    <location>
        <begin position="51"/>
        <end position="292"/>
    </location>
</feature>
<feature type="domain" description="YdgH/BhsA/McbA-like" evidence="3">
    <location>
        <begin position="64"/>
        <end position="120"/>
    </location>
</feature>
<dbReference type="InterPro" id="IPR025543">
    <property type="entry name" value="Dodecin-like"/>
</dbReference>
<feature type="domain" description="YdgH/BhsA/McbA-like" evidence="3">
    <location>
        <begin position="151"/>
        <end position="206"/>
    </location>
</feature>
<dbReference type="SUPFAM" id="SSF159871">
    <property type="entry name" value="YdgH-like"/>
    <property type="match status" value="3"/>
</dbReference>
<dbReference type="Gene3D" id="3.30.1660.10">
    <property type="entry name" value="Flavin-binding protein dodecin"/>
    <property type="match status" value="3"/>
</dbReference>
<organism evidence="4 5">
    <name type="scientific">Gilliamella apicola</name>
    <dbReference type="NCBI Taxonomy" id="1196095"/>
    <lineage>
        <taxon>Bacteria</taxon>
        <taxon>Pseudomonadati</taxon>
        <taxon>Pseudomonadota</taxon>
        <taxon>Gammaproteobacteria</taxon>
        <taxon>Orbales</taxon>
        <taxon>Orbaceae</taxon>
        <taxon>Gilliamella</taxon>
    </lineage>
</organism>
<evidence type="ECO:0000256" key="2">
    <source>
        <dbReference type="SAM" id="SignalP"/>
    </source>
</evidence>
<evidence type="ECO:0000313" key="5">
    <source>
        <dbReference type="Proteomes" id="UP000319483"/>
    </source>
</evidence>
<reference evidence="4 5" key="1">
    <citation type="submission" date="2019-07" db="EMBL/GenBank/DDBJ databases">
        <title>Gilliamella genomes.</title>
        <authorList>
            <person name="Zheng H."/>
        </authorList>
    </citation>
    <scope>NUCLEOTIDE SEQUENCE [LARGE SCALE GENOMIC DNA]</scope>
    <source>
        <strain evidence="4 5">W8127</strain>
    </source>
</reference>
<proteinExistence type="predicted"/>
<dbReference type="InterPro" id="IPR010854">
    <property type="entry name" value="YdgH/BhsA/McbA-like_dom"/>
</dbReference>